<accession>A0A1I6K7M3</accession>
<organism evidence="2 3">
    <name type="scientific">Halomicrobium zhouii</name>
    <dbReference type="NCBI Taxonomy" id="767519"/>
    <lineage>
        <taxon>Archaea</taxon>
        <taxon>Methanobacteriati</taxon>
        <taxon>Methanobacteriota</taxon>
        <taxon>Stenosarchaea group</taxon>
        <taxon>Halobacteria</taxon>
        <taxon>Halobacteriales</taxon>
        <taxon>Haloarculaceae</taxon>
        <taxon>Halomicrobium</taxon>
    </lineage>
</organism>
<keyword evidence="3" id="KW-1185">Reference proteome</keyword>
<evidence type="ECO:0000313" key="2">
    <source>
        <dbReference type="EMBL" id="SFR86870.1"/>
    </source>
</evidence>
<evidence type="ECO:0000313" key="3">
    <source>
        <dbReference type="Proteomes" id="UP000199062"/>
    </source>
</evidence>
<proteinExistence type="predicted"/>
<dbReference type="OrthoDB" id="239492at2157"/>
<name>A0A1I6K7M3_9EURY</name>
<sequence>MALSDIAAGIEVTTEQRDRGVASVDRTDEALADRLAGAADDLPCDAGTAATLVERYAAGESIGDAGRAAGVAPITAAKTLHHVGEHVSPLSPTARDVVRDWLDGRVSRSEALALTGASEREFSLGVYVETHEPSADAQAATEGYLTSDDATGEKQASLGESVEAGDGLR</sequence>
<dbReference type="RefSeq" id="WP_089813172.1">
    <property type="nucleotide sequence ID" value="NZ_FOZK01000001.1"/>
</dbReference>
<protein>
    <submittedName>
        <fullName evidence="2">Uncharacterized protein</fullName>
    </submittedName>
</protein>
<dbReference type="AlphaFoldDB" id="A0A1I6K7M3"/>
<dbReference type="EMBL" id="FOZK01000001">
    <property type="protein sequence ID" value="SFR86870.1"/>
    <property type="molecule type" value="Genomic_DNA"/>
</dbReference>
<dbReference type="Proteomes" id="UP000199062">
    <property type="component" value="Unassembled WGS sequence"/>
</dbReference>
<dbReference type="InterPro" id="IPR057180">
    <property type="entry name" value="DUF7858"/>
</dbReference>
<reference evidence="2 3" key="1">
    <citation type="submission" date="2016-10" db="EMBL/GenBank/DDBJ databases">
        <authorList>
            <person name="de Groot N.N."/>
        </authorList>
    </citation>
    <scope>NUCLEOTIDE SEQUENCE [LARGE SCALE GENOMIC DNA]</scope>
    <source>
        <strain evidence="2 3">CGMCC 1.10457</strain>
    </source>
</reference>
<feature type="region of interest" description="Disordered" evidence="1">
    <location>
        <begin position="132"/>
        <end position="169"/>
    </location>
</feature>
<gene>
    <name evidence="2" type="ORF">SAMN05216559_0275</name>
</gene>
<dbReference type="Pfam" id="PF25257">
    <property type="entry name" value="DUF7858"/>
    <property type="match status" value="1"/>
</dbReference>
<evidence type="ECO:0000256" key="1">
    <source>
        <dbReference type="SAM" id="MobiDB-lite"/>
    </source>
</evidence>